<dbReference type="EMBL" id="SGPM01000024">
    <property type="protein sequence ID" value="THH32328.1"/>
    <property type="molecule type" value="Genomic_DNA"/>
</dbReference>
<proteinExistence type="predicted"/>
<accession>A0A4S4N3B2</accession>
<reference evidence="1 2" key="1">
    <citation type="submission" date="2019-02" db="EMBL/GenBank/DDBJ databases">
        <title>Genome sequencing of the rare red list fungi Antrodiella citrinella (Flaviporus citrinellus).</title>
        <authorList>
            <person name="Buettner E."/>
            <person name="Kellner H."/>
        </authorList>
    </citation>
    <scope>NUCLEOTIDE SEQUENCE [LARGE SCALE GENOMIC DNA]</scope>
    <source>
        <strain evidence="1 2">DSM 108506</strain>
    </source>
</reference>
<dbReference type="Proteomes" id="UP000308730">
    <property type="component" value="Unassembled WGS sequence"/>
</dbReference>
<keyword evidence="2" id="KW-1185">Reference proteome</keyword>
<evidence type="ECO:0000313" key="2">
    <source>
        <dbReference type="Proteomes" id="UP000308730"/>
    </source>
</evidence>
<name>A0A4S4N3B2_9APHY</name>
<gene>
    <name evidence="1" type="ORF">EUX98_g1862</name>
</gene>
<sequence>MSLLSVELRSSSARISARPISSTPHCSPPSPIRLLTYYSHRTIRRRNTFYLSIPLNQLP</sequence>
<protein>
    <submittedName>
        <fullName evidence="1">Uncharacterized protein</fullName>
    </submittedName>
</protein>
<organism evidence="1 2">
    <name type="scientific">Antrodiella citrinella</name>
    <dbReference type="NCBI Taxonomy" id="2447956"/>
    <lineage>
        <taxon>Eukaryota</taxon>
        <taxon>Fungi</taxon>
        <taxon>Dikarya</taxon>
        <taxon>Basidiomycota</taxon>
        <taxon>Agaricomycotina</taxon>
        <taxon>Agaricomycetes</taxon>
        <taxon>Polyporales</taxon>
        <taxon>Steccherinaceae</taxon>
        <taxon>Antrodiella</taxon>
    </lineage>
</organism>
<comment type="caution">
    <text evidence="1">The sequence shown here is derived from an EMBL/GenBank/DDBJ whole genome shotgun (WGS) entry which is preliminary data.</text>
</comment>
<evidence type="ECO:0000313" key="1">
    <source>
        <dbReference type="EMBL" id="THH32328.1"/>
    </source>
</evidence>
<dbReference type="AlphaFoldDB" id="A0A4S4N3B2"/>